<feature type="domain" description="Tyrosine specific protein phosphatases" evidence="14">
    <location>
        <begin position="87"/>
        <end position="131"/>
    </location>
</feature>
<proteinExistence type="inferred from homology"/>
<dbReference type="InterPro" id="IPR017455">
    <property type="entry name" value="Znf_FYVE-rel"/>
</dbReference>
<evidence type="ECO:0000256" key="8">
    <source>
        <dbReference type="ARBA" id="ARBA00023098"/>
    </source>
</evidence>
<feature type="region of interest" description="Disordered" evidence="13">
    <location>
        <begin position="415"/>
        <end position="458"/>
    </location>
</feature>
<evidence type="ECO:0000256" key="13">
    <source>
        <dbReference type="SAM" id="MobiDB-lite"/>
    </source>
</evidence>
<dbReference type="EC" id="3.1.3.95" evidence="3"/>
<dbReference type="Pfam" id="PF01363">
    <property type="entry name" value="FYVE"/>
    <property type="match status" value="1"/>
</dbReference>
<feature type="region of interest" description="Disordered" evidence="13">
    <location>
        <begin position="710"/>
        <end position="734"/>
    </location>
</feature>
<evidence type="ECO:0000259" key="14">
    <source>
        <dbReference type="PROSITE" id="PS50056"/>
    </source>
</evidence>
<dbReference type="PROSITE" id="PS50056">
    <property type="entry name" value="TYR_PHOSPHATASE_2"/>
    <property type="match status" value="1"/>
</dbReference>
<keyword evidence="5 11" id="KW-0863">Zinc-finger</keyword>
<evidence type="ECO:0000313" key="18">
    <source>
        <dbReference type="RefSeq" id="XP_014664006.1"/>
    </source>
</evidence>
<feature type="compositionally biased region" description="Basic and acidic residues" evidence="13">
    <location>
        <begin position="416"/>
        <end position="427"/>
    </location>
</feature>
<evidence type="ECO:0000259" key="16">
    <source>
        <dbReference type="PROSITE" id="PS51339"/>
    </source>
</evidence>
<dbReference type="PANTHER" id="PTHR10807">
    <property type="entry name" value="MYOTUBULARIN-RELATED"/>
    <property type="match status" value="1"/>
</dbReference>
<feature type="domain" description="Myotubularin phosphatase" evidence="16">
    <location>
        <begin position="1"/>
        <end position="280"/>
    </location>
</feature>
<reference evidence="18" key="1">
    <citation type="submission" date="2025-08" db="UniProtKB">
        <authorList>
            <consortium name="RefSeq"/>
        </authorList>
    </citation>
    <scope>IDENTIFICATION</scope>
</reference>
<dbReference type="PROSITE" id="PS00383">
    <property type="entry name" value="TYR_PHOSPHATASE_1"/>
    <property type="match status" value="1"/>
</dbReference>
<dbReference type="InterPro" id="IPR000306">
    <property type="entry name" value="Znf_FYVE"/>
</dbReference>
<protein>
    <recommendedName>
        <fullName evidence="3">phosphatidylinositol-3,5-bisphosphate 3-phosphatase</fullName>
        <ecNumber evidence="3">3.1.3.95</ecNumber>
    </recommendedName>
    <alternativeName>
        <fullName evidence="10">Phosphatidylinositol-3,5-bisphosphate 3-phosphatase</fullName>
    </alternativeName>
</protein>
<evidence type="ECO:0000256" key="10">
    <source>
        <dbReference type="ARBA" id="ARBA00032571"/>
    </source>
</evidence>
<dbReference type="InterPro" id="IPR003595">
    <property type="entry name" value="Tyr_Pase_cat"/>
</dbReference>
<dbReference type="InterPro" id="IPR013083">
    <property type="entry name" value="Znf_RING/FYVE/PHD"/>
</dbReference>
<evidence type="ECO:0000259" key="15">
    <source>
        <dbReference type="PROSITE" id="PS50178"/>
    </source>
</evidence>
<evidence type="ECO:0000256" key="9">
    <source>
        <dbReference type="ARBA" id="ARBA00023136"/>
    </source>
</evidence>
<organism evidence="17 18">
    <name type="scientific">Priapulus caudatus</name>
    <name type="common">Priapulid worm</name>
    <dbReference type="NCBI Taxonomy" id="37621"/>
    <lineage>
        <taxon>Eukaryota</taxon>
        <taxon>Metazoa</taxon>
        <taxon>Ecdysozoa</taxon>
        <taxon>Scalidophora</taxon>
        <taxon>Priapulida</taxon>
        <taxon>Priapulimorpha</taxon>
        <taxon>Priapulimorphida</taxon>
        <taxon>Priapulidae</taxon>
        <taxon>Priapulus</taxon>
    </lineage>
</organism>
<dbReference type="SMART" id="SM00404">
    <property type="entry name" value="PTPc_motif"/>
    <property type="match status" value="1"/>
</dbReference>
<dbReference type="InterPro" id="IPR011011">
    <property type="entry name" value="Znf_FYVE_PHD"/>
</dbReference>
<dbReference type="SUPFAM" id="SSF57903">
    <property type="entry name" value="FYVE/PHD zinc finger"/>
    <property type="match status" value="1"/>
</dbReference>
<dbReference type="GeneID" id="106806545"/>
<dbReference type="PANTHER" id="PTHR10807:SF75">
    <property type="entry name" value="PHOSPHATIDYLINOSITOL-3-PHOSPHATE PHOSPHATASE"/>
    <property type="match status" value="1"/>
</dbReference>
<dbReference type="RefSeq" id="XP_014664006.1">
    <property type="nucleotide sequence ID" value="XM_014808520.1"/>
</dbReference>
<sequence length="831" mass="90868">MRSYVSGKTVEDKMKTVLVLDARSYTAAVANRAKGGGCECAEYYPNCDIQFMGLANIHAIRKSFQAMRQLCASPSDQASWLSALENTRWLHNISALIKSALLVVDAVDRKGQPVIVHCSDGWDRTPQIVALGELMMDSFYRTIEGFQVLVEREWLEFGHKFGDRCGHNLNTDDANERCPVFLQFLDCVHQLQLQFPCAFEFNEAYLVKLIQHTYSCLFGTFLCNSSKARHHHRIHKRTFSTWTFLRSTRKRFCNLLYAHSDQVLKPVSSIQKLEFWATVYLADHASGTPDDRAAAAAAAAAETTLPPTMATLLLTKTRSCDDIVAVLEQQQQQHALTRTSSDPNLAEMHRGFLPSGGAPSSAAATTMPDPSAGTALNNGCGGGLENGCGRQECVPAASCVDEAEMTNGAVTMYENHVNDGEGDRDATNESVEEREDVEQQEEEEEEEGEEGREKAEKNCIAFNTKSRSERVEPWNGRPSAVEQSVESSTDTLVQDPTTLAVTADSDTYVSPACCSNGVTSSATFDSPPCCANGVAANDVVVVKSFDEKFKRSSLGLTVNTDCGGGGGSAAPAARDGQATTQQVARPCRTAHASGSSVTSAESSPNQWTTATLAAATTPGSSYPTSPVMVALDPLLHRSMSGLLRQLDHDGLPVVRDPVQQQLRRQQAEYMARIDALQRELHETQNLLIRQMCRQCCQYATNAVDYYDESGSLPESTESGVEQQSLGGRSGTSDLSWEHVEGRDADMTLWMPDHAAARCLGCEAGFSVVRRKHHCRNCGKIFCDECTNYRMALPSEQLPYPVRVCYSCFRTVQSSQSLMDVALDKSIAVSSS</sequence>
<dbReference type="InterPro" id="IPR016130">
    <property type="entry name" value="Tyr_Pase_AS"/>
</dbReference>
<feature type="compositionally biased region" description="Polar residues" evidence="13">
    <location>
        <begin position="712"/>
        <end position="734"/>
    </location>
</feature>
<evidence type="ECO:0000256" key="11">
    <source>
        <dbReference type="PROSITE-ProRule" id="PRU00091"/>
    </source>
</evidence>
<dbReference type="SMART" id="SM00064">
    <property type="entry name" value="FYVE"/>
    <property type="match status" value="1"/>
</dbReference>
<evidence type="ECO:0000256" key="2">
    <source>
        <dbReference type="ARBA" id="ARBA00007471"/>
    </source>
</evidence>
<dbReference type="Proteomes" id="UP000695022">
    <property type="component" value="Unplaced"/>
</dbReference>
<name>A0ABM1DVN5_PRICU</name>
<comment type="subcellular location">
    <subcellularLocation>
        <location evidence="1">Endomembrane system</location>
        <topology evidence="1">Peripheral membrane protein</topology>
    </subcellularLocation>
</comment>
<dbReference type="Gene3D" id="3.30.40.10">
    <property type="entry name" value="Zinc/RING finger domain, C3HC4 (zinc finger)"/>
    <property type="match status" value="1"/>
</dbReference>
<evidence type="ECO:0000313" key="17">
    <source>
        <dbReference type="Proteomes" id="UP000695022"/>
    </source>
</evidence>
<dbReference type="PROSITE" id="PS51339">
    <property type="entry name" value="PPASE_MYOTUBULARIN"/>
    <property type="match status" value="1"/>
</dbReference>
<keyword evidence="4" id="KW-0479">Metal-binding</keyword>
<feature type="coiled-coil region" evidence="12">
    <location>
        <begin position="659"/>
        <end position="693"/>
    </location>
</feature>
<keyword evidence="12" id="KW-0175">Coiled coil</keyword>
<evidence type="ECO:0000256" key="7">
    <source>
        <dbReference type="ARBA" id="ARBA00022833"/>
    </source>
</evidence>
<feature type="domain" description="FYVE-type" evidence="15">
    <location>
        <begin position="752"/>
        <end position="812"/>
    </location>
</feature>
<keyword evidence="8" id="KW-0443">Lipid metabolism</keyword>
<evidence type="ECO:0000256" key="6">
    <source>
        <dbReference type="ARBA" id="ARBA00022801"/>
    </source>
</evidence>
<dbReference type="PROSITE" id="PS50178">
    <property type="entry name" value="ZF_FYVE"/>
    <property type="match status" value="1"/>
</dbReference>
<gene>
    <name evidence="18" type="primary">LOC106806545</name>
</gene>
<keyword evidence="17" id="KW-1185">Reference proteome</keyword>
<comment type="similarity">
    <text evidence="2">Belongs to the protein-tyrosine phosphatase family. Non-receptor class myotubularin subfamily.</text>
</comment>
<dbReference type="SUPFAM" id="SSF52799">
    <property type="entry name" value="(Phosphotyrosine protein) phosphatases II"/>
    <property type="match status" value="1"/>
</dbReference>
<evidence type="ECO:0000256" key="3">
    <source>
        <dbReference type="ARBA" id="ARBA00012903"/>
    </source>
</evidence>
<accession>A0ABM1DVN5</accession>
<dbReference type="InterPro" id="IPR029021">
    <property type="entry name" value="Prot-tyrosine_phosphatase-like"/>
</dbReference>
<keyword evidence="7" id="KW-0862">Zinc</keyword>
<evidence type="ECO:0000256" key="1">
    <source>
        <dbReference type="ARBA" id="ARBA00004184"/>
    </source>
</evidence>
<keyword evidence="6" id="KW-0378">Hydrolase</keyword>
<dbReference type="InterPro" id="IPR000387">
    <property type="entry name" value="Tyr_Pase_dom"/>
</dbReference>
<keyword evidence="9" id="KW-0472">Membrane</keyword>
<dbReference type="InterPro" id="IPR030564">
    <property type="entry name" value="Myotubularin"/>
</dbReference>
<evidence type="ECO:0000256" key="5">
    <source>
        <dbReference type="ARBA" id="ARBA00022771"/>
    </source>
</evidence>
<dbReference type="InterPro" id="IPR010569">
    <property type="entry name" value="Myotubularin-like_Pase_dom"/>
</dbReference>
<dbReference type="Pfam" id="PF06602">
    <property type="entry name" value="Myotub-related"/>
    <property type="match status" value="1"/>
</dbReference>
<feature type="compositionally biased region" description="Acidic residues" evidence="13">
    <location>
        <begin position="430"/>
        <end position="450"/>
    </location>
</feature>
<evidence type="ECO:0000256" key="12">
    <source>
        <dbReference type="SAM" id="Coils"/>
    </source>
</evidence>
<evidence type="ECO:0000256" key="4">
    <source>
        <dbReference type="ARBA" id="ARBA00022723"/>
    </source>
</evidence>